<sequence>MRANDLDPGRLRRLAGLKAPEGATVLSLYVDLDPMTFGTPPARRSEISSLTDELGRRLRDADLPHDARVAARSDLERARTALNDTVAGADGARGLALFVCGPADLFELVRLPRPVDMRAVADDSPWIEPLVRIGRTEALAVALVDRRNLRLLYGGRDSLEQIADEDRLLGRTPEEGGTQAPAHNRPTHNEALEHFKRLGHLLLGLQKRRGFDCLLIAAPEELRNEIFDQLHPYVRERLAGWLDVPVDYASIADVSRAAAEALDAQRTRREDETLDRLRERLGRGERAAGGLGDVLAALNERRVETLLYDAGLQAPGTICPACGFLGVDQTACPVDGTATERRANVIENAAETALLQSADVLALEDRPDLGPHGAIAALLRF</sequence>
<dbReference type="InterPro" id="IPR041202">
    <property type="entry name" value="BaeRF_family10"/>
</dbReference>
<protein>
    <recommendedName>
        <fullName evidence="3">eRF1 domain-containing protein</fullName>
    </recommendedName>
</protein>
<evidence type="ECO:0000313" key="1">
    <source>
        <dbReference type="EMBL" id="UGS36637.1"/>
    </source>
</evidence>
<dbReference type="Pfam" id="PF18854">
    <property type="entry name" value="baeRF_family10"/>
    <property type="match status" value="1"/>
</dbReference>
<evidence type="ECO:0008006" key="3">
    <source>
        <dbReference type="Google" id="ProtNLM"/>
    </source>
</evidence>
<gene>
    <name evidence="1" type="ORF">DSM104329_03045</name>
</gene>
<reference evidence="1" key="1">
    <citation type="journal article" date="2022" name="Int. J. Syst. Evol. Microbiol.">
        <title>Pseudomonas aegrilactucae sp. nov. and Pseudomonas morbosilactucae sp. nov., pathogens causing bacterial rot of lettuce in Japan.</title>
        <authorList>
            <person name="Sawada H."/>
            <person name="Fujikawa T."/>
            <person name="Satou M."/>
        </authorList>
    </citation>
    <scope>NUCLEOTIDE SEQUENCE</scope>
    <source>
        <strain evidence="1">0166_1</strain>
    </source>
</reference>
<keyword evidence="2" id="KW-1185">Reference proteome</keyword>
<dbReference type="RefSeq" id="WP_259310705.1">
    <property type="nucleotide sequence ID" value="NZ_CP087164.1"/>
</dbReference>
<organism evidence="1 2">
    <name type="scientific">Capillimicrobium parvum</name>
    <dbReference type="NCBI Taxonomy" id="2884022"/>
    <lineage>
        <taxon>Bacteria</taxon>
        <taxon>Bacillati</taxon>
        <taxon>Actinomycetota</taxon>
        <taxon>Thermoleophilia</taxon>
        <taxon>Solirubrobacterales</taxon>
        <taxon>Capillimicrobiaceae</taxon>
        <taxon>Capillimicrobium</taxon>
    </lineage>
</organism>
<name>A0A9E6XZ53_9ACTN</name>
<dbReference type="KEGG" id="sbae:DSM104329_03045"/>
<dbReference type="InterPro" id="IPR042226">
    <property type="entry name" value="eFR1_2_sf"/>
</dbReference>
<proteinExistence type="predicted"/>
<evidence type="ECO:0000313" key="2">
    <source>
        <dbReference type="Proteomes" id="UP001162834"/>
    </source>
</evidence>
<dbReference type="EMBL" id="CP087164">
    <property type="protein sequence ID" value="UGS36637.1"/>
    <property type="molecule type" value="Genomic_DNA"/>
</dbReference>
<dbReference type="Proteomes" id="UP001162834">
    <property type="component" value="Chromosome"/>
</dbReference>
<accession>A0A9E6XZ53</accession>
<dbReference type="AlphaFoldDB" id="A0A9E6XZ53"/>
<dbReference type="Gene3D" id="3.30.420.60">
    <property type="entry name" value="eRF1 domain 2"/>
    <property type="match status" value="1"/>
</dbReference>